<protein>
    <recommendedName>
        <fullName evidence="4">DUF4371 domain-containing protein</fullName>
    </recommendedName>
</protein>
<organism evidence="2 3">
    <name type="scientific">Dryococelus australis</name>
    <dbReference type="NCBI Taxonomy" id="614101"/>
    <lineage>
        <taxon>Eukaryota</taxon>
        <taxon>Metazoa</taxon>
        <taxon>Ecdysozoa</taxon>
        <taxon>Arthropoda</taxon>
        <taxon>Hexapoda</taxon>
        <taxon>Insecta</taxon>
        <taxon>Pterygota</taxon>
        <taxon>Neoptera</taxon>
        <taxon>Polyneoptera</taxon>
        <taxon>Phasmatodea</taxon>
        <taxon>Verophasmatodea</taxon>
        <taxon>Anareolatae</taxon>
        <taxon>Phasmatidae</taxon>
        <taxon>Eurycanthinae</taxon>
        <taxon>Dryococelus</taxon>
    </lineage>
</organism>
<evidence type="ECO:0000256" key="1">
    <source>
        <dbReference type="SAM" id="MobiDB-lite"/>
    </source>
</evidence>
<feature type="compositionally biased region" description="Basic and acidic residues" evidence="1">
    <location>
        <begin position="34"/>
        <end position="89"/>
    </location>
</feature>
<feature type="region of interest" description="Disordered" evidence="1">
    <location>
        <begin position="1"/>
        <end position="89"/>
    </location>
</feature>
<accession>A0ABQ9I6A9</accession>
<evidence type="ECO:0008006" key="4">
    <source>
        <dbReference type="Google" id="ProtNLM"/>
    </source>
</evidence>
<proteinExistence type="predicted"/>
<dbReference type="EMBL" id="JARBHB010000002">
    <property type="protein sequence ID" value="KAJ8892189.1"/>
    <property type="molecule type" value="Genomic_DNA"/>
</dbReference>
<evidence type="ECO:0000313" key="2">
    <source>
        <dbReference type="EMBL" id="KAJ8892189.1"/>
    </source>
</evidence>
<dbReference type="PANTHER" id="PTHR45749:SF21">
    <property type="entry name" value="DUF4371 DOMAIN-CONTAINING PROTEIN"/>
    <property type="match status" value="1"/>
</dbReference>
<gene>
    <name evidence="2" type="ORF">PR048_004769</name>
</gene>
<sequence>MAERKKLSGALFRKRKAEKEKSALKQGDPFLKYLCRENSDKHHEDSGKQHKNSDKYCENSNKQHEDSDKHCEDSDKHNEDSDKHHEDLDKPIVDYRTEHSDNIAGSRSPNEGNAAVVSEIDETKTSVNGNEEMRHRVLNKHREEELLGKIINLSVKYSDPATWEQCDDRLHQILVEHGLEQSKKKILSAVHSAKYVSIVFDFTSDVSHIEQMAIIVRFVATTDAKGSEIKEQFLGFVPVSDTTGAGLTTTILEKFADMTLTIENLHVLMRHLPSLTLKPLSDTRWKSRINVLQPLRYQLEEVHDALIDIAEDTSLTGSHGNISTVEAEGLAKGIGNFRFVLCIPCYLVQYSVRNQHNQQTTPIQELRFICCYKPAPCNKSVP</sequence>
<dbReference type="Proteomes" id="UP001159363">
    <property type="component" value="Chromosome 2"/>
</dbReference>
<dbReference type="PANTHER" id="PTHR45749">
    <property type="match status" value="1"/>
</dbReference>
<name>A0ABQ9I6A9_9NEOP</name>
<reference evidence="2 3" key="1">
    <citation type="submission" date="2023-02" db="EMBL/GenBank/DDBJ databases">
        <title>LHISI_Scaffold_Assembly.</title>
        <authorList>
            <person name="Stuart O.P."/>
            <person name="Cleave R."/>
            <person name="Magrath M.J.L."/>
            <person name="Mikheyev A.S."/>
        </authorList>
    </citation>
    <scope>NUCLEOTIDE SEQUENCE [LARGE SCALE GENOMIC DNA]</scope>
    <source>
        <strain evidence="2">Daus_M_001</strain>
        <tissue evidence="2">Leg muscle</tissue>
    </source>
</reference>
<evidence type="ECO:0000313" key="3">
    <source>
        <dbReference type="Proteomes" id="UP001159363"/>
    </source>
</evidence>
<dbReference type="Gene3D" id="6.10.250.1010">
    <property type="match status" value="1"/>
</dbReference>
<comment type="caution">
    <text evidence="2">The sequence shown here is derived from an EMBL/GenBank/DDBJ whole genome shotgun (WGS) entry which is preliminary data.</text>
</comment>
<keyword evidence="3" id="KW-1185">Reference proteome</keyword>